<dbReference type="EMBL" id="BJCF01000036">
    <property type="protein sequence ID" value="GCL43268.1"/>
    <property type="molecule type" value="Genomic_DNA"/>
</dbReference>
<dbReference type="GO" id="GO:0009035">
    <property type="term" value="F:type I site-specific deoxyribonuclease activity"/>
    <property type="evidence" value="ECO:0007669"/>
    <property type="project" value="UniProtKB-EC"/>
</dbReference>
<dbReference type="OrthoDB" id="511707at2"/>
<dbReference type="RefSeq" id="WP_137908770.1">
    <property type="nucleotide sequence ID" value="NZ_BJCF01000036.1"/>
</dbReference>
<evidence type="ECO:0000313" key="3">
    <source>
        <dbReference type="Proteomes" id="UP000299367"/>
    </source>
</evidence>
<comment type="caution">
    <text evidence="2">The sequence shown here is derived from an EMBL/GenBank/DDBJ whole genome shotgun (WGS) entry which is preliminary data.</text>
</comment>
<dbReference type="InterPro" id="IPR007409">
    <property type="entry name" value="Restrct_endonuc_type1_HsdR_N"/>
</dbReference>
<organism evidence="2 3">
    <name type="scientific">Dolichospermum planctonicum</name>
    <dbReference type="NCBI Taxonomy" id="136072"/>
    <lineage>
        <taxon>Bacteria</taxon>
        <taxon>Bacillati</taxon>
        <taxon>Cyanobacteriota</taxon>
        <taxon>Cyanophyceae</taxon>
        <taxon>Nostocales</taxon>
        <taxon>Aphanizomenonaceae</taxon>
        <taxon>Dolichospermum</taxon>
    </lineage>
</organism>
<accession>A0A480AIY8</accession>
<protein>
    <submittedName>
        <fullName evidence="2">Type I restriction enzyme R protein N terminus</fullName>
    </submittedName>
</protein>
<dbReference type="GO" id="GO:0005524">
    <property type="term" value="F:ATP binding"/>
    <property type="evidence" value="ECO:0007669"/>
    <property type="project" value="UniProtKB-KW"/>
</dbReference>
<dbReference type="GO" id="GO:0003677">
    <property type="term" value="F:DNA binding"/>
    <property type="evidence" value="ECO:0007669"/>
    <property type="project" value="UniProtKB-KW"/>
</dbReference>
<reference evidence="3" key="1">
    <citation type="submission" date="2019-02" db="EMBL/GenBank/DDBJ databases">
        <title>Draft genome sequence of Dolichospermum planctonicum NIES-80.</title>
        <authorList>
            <person name="Yamaguchi H."/>
            <person name="Suzuki S."/>
            <person name="Kawachi M."/>
        </authorList>
    </citation>
    <scope>NUCLEOTIDE SEQUENCE [LARGE SCALE GENOMIC DNA]</scope>
    <source>
        <strain evidence="3">NIES-80</strain>
    </source>
</reference>
<name>A0A480AIY8_9CYAN</name>
<dbReference type="Proteomes" id="UP000299367">
    <property type="component" value="Unassembled WGS sequence"/>
</dbReference>
<proteinExistence type="predicted"/>
<evidence type="ECO:0000259" key="1">
    <source>
        <dbReference type="Pfam" id="PF04313"/>
    </source>
</evidence>
<evidence type="ECO:0000313" key="2">
    <source>
        <dbReference type="EMBL" id="GCL43268.1"/>
    </source>
</evidence>
<dbReference type="Pfam" id="PF04313">
    <property type="entry name" value="HSDR_N"/>
    <property type="match status" value="1"/>
</dbReference>
<dbReference type="GO" id="GO:0009307">
    <property type="term" value="P:DNA restriction-modification system"/>
    <property type="evidence" value="ECO:0007669"/>
    <property type="project" value="UniProtKB-KW"/>
</dbReference>
<gene>
    <name evidence="2" type="ORF">NIES80_29810</name>
</gene>
<dbReference type="AlphaFoldDB" id="A0A480AIY8"/>
<sequence length="214" mass="24506">MTQTLPAKDINLRYLIDNFGIELVLDGQFFWEWQAGLPEITDLDKQLLDKVKAGYLNLLNYPPLLEDVVRMAIVDPILFIGDFYLSPFYVKSEESIDIAVPDEDVIIKGRMDILVLKNQLWVMIIESKKASFSIEEGLAQILSYMLGNPYHDQPSFGMIATGSEFIFVKLIKGKPTRYSLSKGFLMRNPGNELYDVLRILKHLTQLVTSDRLKL</sequence>
<feature type="domain" description="Restriction endonuclease type I HsdR N-terminal" evidence="1">
    <location>
        <begin position="108"/>
        <end position="173"/>
    </location>
</feature>